<dbReference type="Proteomes" id="UP001620520">
    <property type="component" value="Unassembled WGS sequence"/>
</dbReference>
<dbReference type="Gene3D" id="1.10.1740.10">
    <property type="match status" value="1"/>
</dbReference>
<dbReference type="RefSeq" id="WP_404593838.1">
    <property type="nucleotide sequence ID" value="NZ_JBIYEW010000003.1"/>
</dbReference>
<keyword evidence="5" id="KW-0804">Transcription</keyword>
<keyword evidence="10" id="KW-1185">Reference proteome</keyword>
<evidence type="ECO:0000256" key="3">
    <source>
        <dbReference type="ARBA" id="ARBA00023082"/>
    </source>
</evidence>
<dbReference type="EMBL" id="JBIYEW010000003">
    <property type="protein sequence ID" value="MFK4638218.1"/>
    <property type="molecule type" value="Genomic_DNA"/>
</dbReference>
<evidence type="ECO:0000313" key="9">
    <source>
        <dbReference type="EMBL" id="MFK4638218.1"/>
    </source>
</evidence>
<keyword evidence="3" id="KW-0731">Sigma factor</keyword>
<dbReference type="InterPro" id="IPR039425">
    <property type="entry name" value="RNA_pol_sigma-70-like"/>
</dbReference>
<evidence type="ECO:0000256" key="6">
    <source>
        <dbReference type="SAM" id="MobiDB-lite"/>
    </source>
</evidence>
<protein>
    <submittedName>
        <fullName evidence="9">RNA polymerase sigma factor (Sigma-70 family)</fullName>
    </submittedName>
</protein>
<dbReference type="InterPro" id="IPR014284">
    <property type="entry name" value="RNA_pol_sigma-70_dom"/>
</dbReference>
<feature type="domain" description="RNA polymerase sigma-70 region 2" evidence="7">
    <location>
        <begin position="26"/>
        <end position="93"/>
    </location>
</feature>
<evidence type="ECO:0000259" key="8">
    <source>
        <dbReference type="Pfam" id="PF08281"/>
    </source>
</evidence>
<reference evidence="9 10" key="1">
    <citation type="submission" date="2024-10" db="EMBL/GenBank/DDBJ databases">
        <title>Novel secondary metabolite-producing bacteria for plant disease control.</title>
        <authorList>
            <person name="Chevrette M."/>
        </authorList>
    </citation>
    <scope>NUCLEOTIDE SEQUENCE [LARGE SCALE GENOMIC DNA]</scope>
    <source>
        <strain evidence="9 10">J30 TE3557</strain>
    </source>
</reference>
<evidence type="ECO:0000256" key="5">
    <source>
        <dbReference type="ARBA" id="ARBA00023163"/>
    </source>
</evidence>
<name>A0ABW8N2I7_9MICC</name>
<dbReference type="Pfam" id="PF08281">
    <property type="entry name" value="Sigma70_r4_2"/>
    <property type="match status" value="1"/>
</dbReference>
<dbReference type="InterPro" id="IPR013249">
    <property type="entry name" value="RNA_pol_sigma70_r4_t2"/>
</dbReference>
<keyword evidence="2" id="KW-0805">Transcription regulation</keyword>
<proteinExistence type="inferred from homology"/>
<organism evidence="9 10">
    <name type="scientific">Paenarthrobacter histidinolovorans</name>
    <dbReference type="NCBI Taxonomy" id="43664"/>
    <lineage>
        <taxon>Bacteria</taxon>
        <taxon>Bacillati</taxon>
        <taxon>Actinomycetota</taxon>
        <taxon>Actinomycetes</taxon>
        <taxon>Micrococcales</taxon>
        <taxon>Micrococcaceae</taxon>
        <taxon>Paenarthrobacter</taxon>
    </lineage>
</organism>
<comment type="caution">
    <text evidence="9">The sequence shown here is derived from an EMBL/GenBank/DDBJ whole genome shotgun (WGS) entry which is preliminary data.</text>
</comment>
<dbReference type="SUPFAM" id="SSF88659">
    <property type="entry name" value="Sigma3 and sigma4 domains of RNA polymerase sigma factors"/>
    <property type="match status" value="1"/>
</dbReference>
<sequence>MGNMESQDAGLWARSLAGDGAAFGALFDRHRDRVFRHAYRLCGNRHTSEDILATAFLELWKKRRKVVLVEHSILPWLLVTTTNVARNTNRASTRYRRMLDSLPRQDEAQIDSGEATYFQSVLDQDVVDALKTLGSIDLHLISLVVFEEYSVNAAAELLNLSPAAAKSRMHRARSKIKDVLQPKPAPPSQFVMEGNGS</sequence>
<comment type="similarity">
    <text evidence="1">Belongs to the sigma-70 factor family. ECF subfamily.</text>
</comment>
<feature type="region of interest" description="Disordered" evidence="6">
    <location>
        <begin position="175"/>
        <end position="197"/>
    </location>
</feature>
<dbReference type="InterPro" id="IPR013325">
    <property type="entry name" value="RNA_pol_sigma_r2"/>
</dbReference>
<dbReference type="NCBIfam" id="TIGR02937">
    <property type="entry name" value="sigma70-ECF"/>
    <property type="match status" value="1"/>
</dbReference>
<gene>
    <name evidence="9" type="ORF">ABIA52_001107</name>
</gene>
<dbReference type="Pfam" id="PF04542">
    <property type="entry name" value="Sigma70_r2"/>
    <property type="match status" value="1"/>
</dbReference>
<evidence type="ECO:0000256" key="4">
    <source>
        <dbReference type="ARBA" id="ARBA00023125"/>
    </source>
</evidence>
<dbReference type="PANTHER" id="PTHR43133:SF8">
    <property type="entry name" value="RNA POLYMERASE SIGMA FACTOR HI_1459-RELATED"/>
    <property type="match status" value="1"/>
</dbReference>
<keyword evidence="4" id="KW-0238">DNA-binding</keyword>
<evidence type="ECO:0000256" key="2">
    <source>
        <dbReference type="ARBA" id="ARBA00023015"/>
    </source>
</evidence>
<evidence type="ECO:0000313" key="10">
    <source>
        <dbReference type="Proteomes" id="UP001620520"/>
    </source>
</evidence>
<feature type="domain" description="RNA polymerase sigma factor 70 region 4 type 2" evidence="8">
    <location>
        <begin position="140"/>
        <end position="176"/>
    </location>
</feature>
<accession>A0ABW8N2I7</accession>
<dbReference type="InterPro" id="IPR013324">
    <property type="entry name" value="RNA_pol_sigma_r3/r4-like"/>
</dbReference>
<dbReference type="SUPFAM" id="SSF88946">
    <property type="entry name" value="Sigma2 domain of RNA polymerase sigma factors"/>
    <property type="match status" value="1"/>
</dbReference>
<dbReference type="InterPro" id="IPR036388">
    <property type="entry name" value="WH-like_DNA-bd_sf"/>
</dbReference>
<evidence type="ECO:0000259" key="7">
    <source>
        <dbReference type="Pfam" id="PF04542"/>
    </source>
</evidence>
<dbReference type="PANTHER" id="PTHR43133">
    <property type="entry name" value="RNA POLYMERASE ECF-TYPE SIGMA FACTO"/>
    <property type="match status" value="1"/>
</dbReference>
<dbReference type="InterPro" id="IPR007627">
    <property type="entry name" value="RNA_pol_sigma70_r2"/>
</dbReference>
<dbReference type="Gene3D" id="1.10.10.10">
    <property type="entry name" value="Winged helix-like DNA-binding domain superfamily/Winged helix DNA-binding domain"/>
    <property type="match status" value="1"/>
</dbReference>
<evidence type="ECO:0000256" key="1">
    <source>
        <dbReference type="ARBA" id="ARBA00010641"/>
    </source>
</evidence>